<evidence type="ECO:0008006" key="3">
    <source>
        <dbReference type="Google" id="ProtNLM"/>
    </source>
</evidence>
<keyword evidence="2" id="KW-1185">Reference proteome</keyword>
<evidence type="ECO:0000313" key="2">
    <source>
        <dbReference type="Proteomes" id="UP001275440"/>
    </source>
</evidence>
<comment type="caution">
    <text evidence="1">The sequence shown here is derived from an EMBL/GenBank/DDBJ whole genome shotgun (WGS) entry which is preliminary data.</text>
</comment>
<gene>
    <name evidence="1" type="ORF">F8M49_15280</name>
</gene>
<dbReference type="Proteomes" id="UP001275440">
    <property type="component" value="Unassembled WGS sequence"/>
</dbReference>
<organism evidence="1 2">
    <name type="scientific">Rhodococcus zopfii</name>
    <dbReference type="NCBI Taxonomy" id="43772"/>
    <lineage>
        <taxon>Bacteria</taxon>
        <taxon>Bacillati</taxon>
        <taxon>Actinomycetota</taxon>
        <taxon>Actinomycetes</taxon>
        <taxon>Mycobacteriales</taxon>
        <taxon>Nocardiaceae</taxon>
        <taxon>Rhodococcus</taxon>
    </lineage>
</organism>
<dbReference type="EMBL" id="WBMO01000001">
    <property type="protein sequence ID" value="MDV2476350.1"/>
    <property type="molecule type" value="Genomic_DNA"/>
</dbReference>
<reference evidence="1 2" key="1">
    <citation type="submission" date="2019-10" db="EMBL/GenBank/DDBJ databases">
        <title>Draft Genome Assembly of Rhodococcus zopfii DSM44189.</title>
        <authorList>
            <person name="Sutton J.M."/>
            <person name="Akob D.M."/>
            <person name="Bushman T.J."/>
        </authorList>
    </citation>
    <scope>NUCLEOTIDE SEQUENCE [LARGE SCALE GENOMIC DNA]</scope>
    <source>
        <strain evidence="1 2">DSM 44189</strain>
    </source>
</reference>
<evidence type="ECO:0000313" key="1">
    <source>
        <dbReference type="EMBL" id="MDV2476350.1"/>
    </source>
</evidence>
<name>A0ABU3WQS5_9NOCA</name>
<sequence length="79" mass="8555">MAPVPEATAPAQAAIDVALDILQPWYAGPTTLSMLGHHDGVDLAFAPDTLRRLRDVKESTDPRCVVRGNFPVHGPRPTR</sequence>
<protein>
    <recommendedName>
        <fullName evidence="3">Berberine/berberine-like domain-containing protein</fullName>
    </recommendedName>
</protein>
<accession>A0ABU3WQS5</accession>
<proteinExistence type="predicted"/>